<protein>
    <submittedName>
        <fullName evidence="1">Uncharacterized protein</fullName>
    </submittedName>
</protein>
<organism evidence="1 2">
    <name type="scientific">Yarrowia lipolytica</name>
    <name type="common">Candida lipolytica</name>
    <dbReference type="NCBI Taxonomy" id="4952"/>
    <lineage>
        <taxon>Eukaryota</taxon>
        <taxon>Fungi</taxon>
        <taxon>Dikarya</taxon>
        <taxon>Ascomycota</taxon>
        <taxon>Saccharomycotina</taxon>
        <taxon>Dipodascomycetes</taxon>
        <taxon>Dipodascales</taxon>
        <taxon>Dipodascales incertae sedis</taxon>
        <taxon>Yarrowia</taxon>
    </lineage>
</organism>
<sequence length="133" mass="14481">MSNELSAKTSRRLTAVRTVTSPVSVKPIRAYVNTWEPGDTPDTDFPDYPCISLHAIREITSLSARWSLGILVVQRALGTASVGHTNRSGIISTVTGQAPRSANKRSLPPCPVTSLMRLIWRAGPCHWVVVVFA</sequence>
<reference evidence="1 2" key="1">
    <citation type="journal article" date="2016" name="PLoS ONE">
        <title>Sequence Assembly of Yarrowia lipolytica Strain W29/CLIB89 Shows Transposable Element Diversity.</title>
        <authorList>
            <person name="Magnan C."/>
            <person name="Yu J."/>
            <person name="Chang I."/>
            <person name="Jahn E."/>
            <person name="Kanomata Y."/>
            <person name="Wu J."/>
            <person name="Zeller M."/>
            <person name="Oakes M."/>
            <person name="Baldi P."/>
            <person name="Sandmeyer S."/>
        </authorList>
    </citation>
    <scope>NUCLEOTIDE SEQUENCE [LARGE SCALE GENOMIC DNA]</scope>
    <source>
        <strain evidence="2">CLIB89(W29)</strain>
    </source>
</reference>
<evidence type="ECO:0000313" key="1">
    <source>
        <dbReference type="EMBL" id="AOW05600.1"/>
    </source>
</evidence>
<name>A0A1D8NIY9_YARLL</name>
<dbReference type="GeneID" id="94583659"/>
<dbReference type="Proteomes" id="UP000182444">
    <property type="component" value="Chromosome 1E"/>
</dbReference>
<proteinExistence type="predicted"/>
<gene>
    <name evidence="1" type="ORF">YALI1_E21890g</name>
</gene>
<evidence type="ECO:0000313" key="2">
    <source>
        <dbReference type="Proteomes" id="UP000182444"/>
    </source>
</evidence>
<dbReference type="AlphaFoldDB" id="A0A1D8NIY9"/>
<dbReference type="RefSeq" id="XP_068139155.1">
    <property type="nucleotide sequence ID" value="XM_068283054.1"/>
</dbReference>
<dbReference type="EMBL" id="CP017557">
    <property type="protein sequence ID" value="AOW05600.1"/>
    <property type="molecule type" value="Genomic_DNA"/>
</dbReference>
<dbReference type="VEuPathDB" id="FungiDB:YALI1_E21890g"/>
<accession>A0A1D8NIY9</accession>